<keyword evidence="2" id="KW-1185">Reference proteome</keyword>
<reference evidence="1 2" key="1">
    <citation type="submission" date="2014-02" db="EMBL/GenBank/DDBJ databases">
        <title>Single nucleus genome sequencing reveals high similarity among nuclei of an endomycorrhizal fungus.</title>
        <authorList>
            <person name="Lin K."/>
            <person name="Geurts R."/>
            <person name="Zhang Z."/>
            <person name="Limpens E."/>
            <person name="Saunders D.G."/>
            <person name="Mu D."/>
            <person name="Pang E."/>
            <person name="Cao H."/>
            <person name="Cha H."/>
            <person name="Lin T."/>
            <person name="Zhou Q."/>
            <person name="Shang Y."/>
            <person name="Li Y."/>
            <person name="Ivanov S."/>
            <person name="Sharma T."/>
            <person name="Velzen R.V."/>
            <person name="Ruijter N.D."/>
            <person name="Aanen D.K."/>
            <person name="Win J."/>
            <person name="Kamoun S."/>
            <person name="Bisseling T."/>
            <person name="Huang S."/>
        </authorList>
    </citation>
    <scope>NUCLEOTIDE SEQUENCE [LARGE SCALE GENOMIC DNA]</scope>
    <source>
        <strain evidence="2">DAOM197198w</strain>
    </source>
</reference>
<evidence type="ECO:0000313" key="1">
    <source>
        <dbReference type="EMBL" id="EXX55679.1"/>
    </source>
</evidence>
<organism evidence="1 2">
    <name type="scientific">Rhizophagus irregularis (strain DAOM 197198w)</name>
    <name type="common">Glomus intraradices</name>
    <dbReference type="NCBI Taxonomy" id="1432141"/>
    <lineage>
        <taxon>Eukaryota</taxon>
        <taxon>Fungi</taxon>
        <taxon>Fungi incertae sedis</taxon>
        <taxon>Mucoromycota</taxon>
        <taxon>Glomeromycotina</taxon>
        <taxon>Glomeromycetes</taxon>
        <taxon>Glomerales</taxon>
        <taxon>Glomeraceae</taxon>
        <taxon>Rhizophagus</taxon>
    </lineage>
</organism>
<gene>
    <name evidence="1" type="ORF">RirG_223210</name>
</gene>
<accession>A0A015JL86</accession>
<comment type="caution">
    <text evidence="1">The sequence shown here is derived from an EMBL/GenBank/DDBJ whole genome shotgun (WGS) entry which is preliminary data.</text>
</comment>
<dbReference type="EMBL" id="JEMT01028059">
    <property type="protein sequence ID" value="EXX55679.1"/>
    <property type="molecule type" value="Genomic_DNA"/>
</dbReference>
<dbReference type="HOGENOM" id="CLU_2528669_0_0_1"/>
<proteinExistence type="predicted"/>
<dbReference type="AlphaFoldDB" id="A0A015JL86"/>
<evidence type="ECO:0000313" key="2">
    <source>
        <dbReference type="Proteomes" id="UP000022910"/>
    </source>
</evidence>
<protein>
    <submittedName>
        <fullName evidence="1">Uncharacterized protein</fullName>
    </submittedName>
</protein>
<sequence length="84" mass="9394">MSALFCWFIMEPDTSTTDTGLFIDDRTSAIILWLSISNTLFQYCESDLELPDSRLEFSIPSLNLSFLSLKLGILGLKLANALSQ</sequence>
<name>A0A015JL86_RHIIW</name>
<dbReference type="Proteomes" id="UP000022910">
    <property type="component" value="Unassembled WGS sequence"/>
</dbReference>